<keyword evidence="3" id="KW-1185">Reference proteome</keyword>
<reference evidence="3" key="1">
    <citation type="submission" date="2014-03" db="EMBL/GenBank/DDBJ databases">
        <authorList>
            <person name="Aksoy S."/>
            <person name="Warren W."/>
            <person name="Wilson R.K."/>
        </authorList>
    </citation>
    <scope>NUCLEOTIDE SEQUENCE [LARGE SCALE GENOMIC DNA]</scope>
    <source>
        <strain evidence="3">IAEA</strain>
    </source>
</reference>
<dbReference type="Proteomes" id="UP000091820">
    <property type="component" value="Unassembled WGS sequence"/>
</dbReference>
<sequence length="430" mass="50727">MATTAAANIENPNENLQIPSWITKEYFEGIVAKDEPEARCIKHVIPLAAIPPGENFTSIMLRIHMDLEMKDGSIKHKSYIMKTMFDDDKGDAVVSKLSLFPKEMLMYRDYLSSFENIYKNIGWPVKLAPKCLLIEQKNGRINFVFEDLKERNFKNPKRLQGCDMQLMLASLRKLAEFHAVSAVYAERNGPFPADFQYGFFSKDLDIETMRNAYEMKINEYKWSMKQWQLDNVEEFIEKFPTFEQYWKCGLSTLQQKHNKFNVLTHGDFWTSNIMFVEGSTGTINDLIIVDYQICKWGSPAEDLLFFLTISPEKHIRIKEFDNFVAVYHRRLLECLKALNYQKPWPKLRDLQKDILDQRHSFYAFFAVFNHMPAILMPTDKDSNIHNFSRSDEFGKNLRLKMYSNPYYVEAAKDLFQFFHRRGIFNFEDYD</sequence>
<feature type="domain" description="CHK kinase-like" evidence="1">
    <location>
        <begin position="143"/>
        <end position="337"/>
    </location>
</feature>
<name>A0A1A9WJF5_9MUSC</name>
<dbReference type="InterPro" id="IPR004119">
    <property type="entry name" value="EcKL"/>
</dbReference>
<dbReference type="InterPro" id="IPR011009">
    <property type="entry name" value="Kinase-like_dom_sf"/>
</dbReference>
<evidence type="ECO:0000313" key="2">
    <source>
        <dbReference type="EnsemblMetazoa" id="GBRI021971-PA"/>
    </source>
</evidence>
<dbReference type="InterPro" id="IPR015897">
    <property type="entry name" value="CHK_kinase-like"/>
</dbReference>
<proteinExistence type="predicted"/>
<evidence type="ECO:0000313" key="3">
    <source>
        <dbReference type="Proteomes" id="UP000091820"/>
    </source>
</evidence>
<reference evidence="2" key="2">
    <citation type="submission" date="2020-05" db="UniProtKB">
        <authorList>
            <consortium name="EnsemblMetazoa"/>
        </authorList>
    </citation>
    <scope>IDENTIFICATION</scope>
    <source>
        <strain evidence="2">IAEA</strain>
    </source>
</reference>
<dbReference type="AlphaFoldDB" id="A0A1A9WJF5"/>
<evidence type="ECO:0000259" key="1">
    <source>
        <dbReference type="SMART" id="SM00587"/>
    </source>
</evidence>
<organism evidence="2 3">
    <name type="scientific">Glossina brevipalpis</name>
    <dbReference type="NCBI Taxonomy" id="37001"/>
    <lineage>
        <taxon>Eukaryota</taxon>
        <taxon>Metazoa</taxon>
        <taxon>Ecdysozoa</taxon>
        <taxon>Arthropoda</taxon>
        <taxon>Hexapoda</taxon>
        <taxon>Insecta</taxon>
        <taxon>Pterygota</taxon>
        <taxon>Neoptera</taxon>
        <taxon>Endopterygota</taxon>
        <taxon>Diptera</taxon>
        <taxon>Brachycera</taxon>
        <taxon>Muscomorpha</taxon>
        <taxon>Hippoboscoidea</taxon>
        <taxon>Glossinidae</taxon>
        <taxon>Glossina</taxon>
    </lineage>
</organism>
<dbReference type="PANTHER" id="PTHR11012">
    <property type="entry name" value="PROTEIN KINASE-LIKE DOMAIN-CONTAINING"/>
    <property type="match status" value="1"/>
</dbReference>
<dbReference type="SUPFAM" id="SSF56112">
    <property type="entry name" value="Protein kinase-like (PK-like)"/>
    <property type="match status" value="1"/>
</dbReference>
<dbReference type="SMART" id="SM00587">
    <property type="entry name" value="CHK"/>
    <property type="match status" value="1"/>
</dbReference>
<accession>A0A1A9WJF5</accession>
<dbReference type="Gene3D" id="3.90.1200.10">
    <property type="match status" value="1"/>
</dbReference>
<dbReference type="Pfam" id="PF02958">
    <property type="entry name" value="EcKL"/>
    <property type="match status" value="1"/>
</dbReference>
<dbReference type="STRING" id="37001.A0A1A9WJF5"/>
<dbReference type="VEuPathDB" id="VectorBase:GBRI021971"/>
<protein>
    <submittedName>
        <fullName evidence="2">CHK domain-containing protein</fullName>
    </submittedName>
</protein>
<dbReference type="PANTHER" id="PTHR11012:SF6">
    <property type="entry name" value="CHK DOMAIN OV1-RELATED"/>
    <property type="match status" value="1"/>
</dbReference>
<dbReference type="EnsemblMetazoa" id="GBRI021971-RA">
    <property type="protein sequence ID" value="GBRI021971-PA"/>
    <property type="gene ID" value="GBRI021971"/>
</dbReference>